<evidence type="ECO:0000313" key="2">
    <source>
        <dbReference type="Proteomes" id="UP000241808"/>
    </source>
</evidence>
<dbReference type="OrthoDB" id="7888976at2"/>
<organism evidence="1 2">
    <name type="scientific">Phreatobacter oligotrophus</name>
    <dbReference type="NCBI Taxonomy" id="1122261"/>
    <lineage>
        <taxon>Bacteria</taxon>
        <taxon>Pseudomonadati</taxon>
        <taxon>Pseudomonadota</taxon>
        <taxon>Alphaproteobacteria</taxon>
        <taxon>Hyphomicrobiales</taxon>
        <taxon>Phreatobacteraceae</taxon>
        <taxon>Phreatobacter</taxon>
    </lineage>
</organism>
<accession>A0A2T4YZS7</accession>
<keyword evidence="2" id="KW-1185">Reference proteome</keyword>
<name>A0A2T4YZS7_9HYPH</name>
<reference evidence="1 2" key="1">
    <citation type="submission" date="2018-04" db="EMBL/GenBank/DDBJ databases">
        <title>Genomic Encyclopedia of Archaeal and Bacterial Type Strains, Phase II (KMG-II): from individual species to whole genera.</title>
        <authorList>
            <person name="Goeker M."/>
        </authorList>
    </citation>
    <scope>NUCLEOTIDE SEQUENCE [LARGE SCALE GENOMIC DNA]</scope>
    <source>
        <strain evidence="1 2">DSM 25521</strain>
    </source>
</reference>
<dbReference type="RefSeq" id="WP_108178398.1">
    <property type="nucleotide sequence ID" value="NZ_PZZL01000007.1"/>
</dbReference>
<gene>
    <name evidence="1" type="ORF">C8P69_10716</name>
</gene>
<evidence type="ECO:0000313" key="1">
    <source>
        <dbReference type="EMBL" id="PTM52740.1"/>
    </source>
</evidence>
<proteinExistence type="predicted"/>
<dbReference type="AlphaFoldDB" id="A0A2T4YZS7"/>
<dbReference type="EMBL" id="PZZL01000007">
    <property type="protein sequence ID" value="PTM52740.1"/>
    <property type="molecule type" value="Genomic_DNA"/>
</dbReference>
<protein>
    <submittedName>
        <fullName evidence="1">Uncharacterized protein DUF2336</fullName>
    </submittedName>
</protein>
<dbReference type="Pfam" id="PF10098">
    <property type="entry name" value="DUF2336"/>
    <property type="match status" value="1"/>
</dbReference>
<dbReference type="Proteomes" id="UP000241808">
    <property type="component" value="Unassembled WGS sequence"/>
</dbReference>
<dbReference type="InterPro" id="IPR019285">
    <property type="entry name" value="DUF2336"/>
</dbReference>
<comment type="caution">
    <text evidence="1">The sequence shown here is derived from an EMBL/GenBank/DDBJ whole genome shotgun (WGS) entry which is preliminary data.</text>
</comment>
<sequence>MTMPTEAEAPSLIHQLGRLGFEKDGERRLALLRGVADLYLSRTISPTLAEEYLFTEIVTTVMRKLNPEQRPQVTESLAPQARVPRDLALSLAADEDIAVARPILAHSPVLTETDIITLAETTGDDHLQAIATRAFLSSRVTDVLIDRGSNRVLRTISTNTGAEVSAAGMTRMVARARTDEDLCLCLADRGDLPPAVIDELETMICARLSGEGSETGEGPANALKARAHALILEELRRRRANMSSTERVIAAVAAGTVSLDDALRPILDGGRLLDLAQILAHFLRFDRNFMFQQLAAGDLNTVVLAARSLELSHQTLSRALELRARKRRGPAQTITAAEYEAVDQAAAQRAMRFLKVRMTAGASGSVAA</sequence>